<dbReference type="InterPro" id="IPR027417">
    <property type="entry name" value="P-loop_NTPase"/>
</dbReference>
<dbReference type="STRING" id="765257.A0A0C9ZI09"/>
<keyword evidence="3" id="KW-1185">Reference proteome</keyword>
<accession>A0A0C9ZI09</accession>
<dbReference type="Pfam" id="PF01926">
    <property type="entry name" value="MMR_HSR1"/>
    <property type="match status" value="1"/>
</dbReference>
<feature type="domain" description="G" evidence="1">
    <location>
        <begin position="8"/>
        <end position="62"/>
    </location>
</feature>
<evidence type="ECO:0000313" key="2">
    <source>
        <dbReference type="EMBL" id="KIK25629.1"/>
    </source>
</evidence>
<dbReference type="SUPFAM" id="SSF52540">
    <property type="entry name" value="P-loop containing nucleoside triphosphate hydrolases"/>
    <property type="match status" value="1"/>
</dbReference>
<gene>
    <name evidence="2" type="ORF">PISMIDRAFT_676899</name>
</gene>
<proteinExistence type="predicted"/>
<name>A0A0C9ZI09_9AGAM</name>
<dbReference type="Gene3D" id="3.40.50.300">
    <property type="entry name" value="P-loop containing nucleotide triphosphate hydrolases"/>
    <property type="match status" value="1"/>
</dbReference>
<evidence type="ECO:0000313" key="3">
    <source>
        <dbReference type="Proteomes" id="UP000054018"/>
    </source>
</evidence>
<dbReference type="GO" id="GO:0005525">
    <property type="term" value="F:GTP binding"/>
    <property type="evidence" value="ECO:0007669"/>
    <property type="project" value="InterPro"/>
</dbReference>
<dbReference type="Proteomes" id="UP000054018">
    <property type="component" value="Unassembled WGS sequence"/>
</dbReference>
<dbReference type="EMBL" id="KN833706">
    <property type="protein sequence ID" value="KIK25629.1"/>
    <property type="molecule type" value="Genomic_DNA"/>
</dbReference>
<dbReference type="InterPro" id="IPR006073">
    <property type="entry name" value="GTP-bd"/>
</dbReference>
<reference evidence="2 3" key="1">
    <citation type="submission" date="2014-04" db="EMBL/GenBank/DDBJ databases">
        <authorList>
            <consortium name="DOE Joint Genome Institute"/>
            <person name="Kuo A."/>
            <person name="Kohler A."/>
            <person name="Costa M.D."/>
            <person name="Nagy L.G."/>
            <person name="Floudas D."/>
            <person name="Copeland A."/>
            <person name="Barry K.W."/>
            <person name="Cichocki N."/>
            <person name="Veneault-Fourrey C."/>
            <person name="LaButti K."/>
            <person name="Lindquist E.A."/>
            <person name="Lipzen A."/>
            <person name="Lundell T."/>
            <person name="Morin E."/>
            <person name="Murat C."/>
            <person name="Sun H."/>
            <person name="Tunlid A."/>
            <person name="Henrissat B."/>
            <person name="Grigoriev I.V."/>
            <person name="Hibbett D.S."/>
            <person name="Martin F."/>
            <person name="Nordberg H.P."/>
            <person name="Cantor M.N."/>
            <person name="Hua S.X."/>
        </authorList>
    </citation>
    <scope>NUCLEOTIDE SEQUENCE [LARGE SCALE GENOMIC DNA]</scope>
    <source>
        <strain evidence="2 3">441</strain>
    </source>
</reference>
<dbReference type="HOGENOM" id="CLU_199242_0_0_1"/>
<reference evidence="3" key="2">
    <citation type="submission" date="2015-01" db="EMBL/GenBank/DDBJ databases">
        <title>Evolutionary Origins and Diversification of the Mycorrhizal Mutualists.</title>
        <authorList>
            <consortium name="DOE Joint Genome Institute"/>
            <consortium name="Mycorrhizal Genomics Consortium"/>
            <person name="Kohler A."/>
            <person name="Kuo A."/>
            <person name="Nagy L.G."/>
            <person name="Floudas D."/>
            <person name="Copeland A."/>
            <person name="Barry K.W."/>
            <person name="Cichocki N."/>
            <person name="Veneault-Fourrey C."/>
            <person name="LaButti K."/>
            <person name="Lindquist E.A."/>
            <person name="Lipzen A."/>
            <person name="Lundell T."/>
            <person name="Morin E."/>
            <person name="Murat C."/>
            <person name="Riley R."/>
            <person name="Ohm R."/>
            <person name="Sun H."/>
            <person name="Tunlid A."/>
            <person name="Henrissat B."/>
            <person name="Grigoriev I.V."/>
            <person name="Hibbett D.S."/>
            <person name="Martin F."/>
        </authorList>
    </citation>
    <scope>NUCLEOTIDE SEQUENCE [LARGE SCALE GENOMIC DNA]</scope>
    <source>
        <strain evidence="3">441</strain>
    </source>
</reference>
<dbReference type="AlphaFoldDB" id="A0A0C9ZI09"/>
<evidence type="ECO:0000259" key="1">
    <source>
        <dbReference type="Pfam" id="PF01926"/>
    </source>
</evidence>
<dbReference type="OrthoDB" id="3247308at2759"/>
<protein>
    <recommendedName>
        <fullName evidence="1">G domain-containing protein</fullName>
    </recommendedName>
</protein>
<organism evidence="2 3">
    <name type="scientific">Pisolithus microcarpus 441</name>
    <dbReference type="NCBI Taxonomy" id="765257"/>
    <lineage>
        <taxon>Eukaryota</taxon>
        <taxon>Fungi</taxon>
        <taxon>Dikarya</taxon>
        <taxon>Basidiomycota</taxon>
        <taxon>Agaricomycotina</taxon>
        <taxon>Agaricomycetes</taxon>
        <taxon>Agaricomycetidae</taxon>
        <taxon>Boletales</taxon>
        <taxon>Sclerodermatineae</taxon>
        <taxon>Pisolithaceae</taxon>
        <taxon>Pisolithus</taxon>
    </lineage>
</organism>
<sequence>MAPQPVIIALMGPTGSGKTSFINRLTGSKEDNAAHQLTSHTQTIRVSGWLFRQCVFVDTPGFDDTY</sequence>
<dbReference type="CDD" id="cd00882">
    <property type="entry name" value="Ras_like_GTPase"/>
    <property type="match status" value="1"/>
</dbReference>